<dbReference type="Proteomes" id="UP001231362">
    <property type="component" value="Unassembled WGS sequence"/>
</dbReference>
<dbReference type="EMBL" id="JAUSTU010000005">
    <property type="protein sequence ID" value="MDQ0155213.1"/>
    <property type="molecule type" value="Genomic_DNA"/>
</dbReference>
<comment type="caution">
    <text evidence="1">The sequence shown here is derived from an EMBL/GenBank/DDBJ whole genome shotgun (WGS) entry which is preliminary data.</text>
</comment>
<organism evidence="1 2">
    <name type="scientific">Anoxybacillus andreesenii</name>
    <dbReference type="NCBI Taxonomy" id="1325932"/>
    <lineage>
        <taxon>Bacteria</taxon>
        <taxon>Bacillati</taxon>
        <taxon>Bacillota</taxon>
        <taxon>Bacilli</taxon>
        <taxon>Bacillales</taxon>
        <taxon>Anoxybacillaceae</taxon>
        <taxon>Anoxybacillus</taxon>
    </lineage>
</organism>
<reference evidence="1 2" key="1">
    <citation type="submission" date="2023-07" db="EMBL/GenBank/DDBJ databases">
        <title>Genomic Encyclopedia of Type Strains, Phase IV (KMG-IV): sequencing the most valuable type-strain genomes for metagenomic binning, comparative biology and taxonomic classification.</title>
        <authorList>
            <person name="Goeker M."/>
        </authorList>
    </citation>
    <scope>NUCLEOTIDE SEQUENCE [LARGE SCALE GENOMIC DNA]</scope>
    <source>
        <strain evidence="1 2">DSM 23948</strain>
    </source>
</reference>
<accession>A0ABT9V2P6</accession>
<proteinExistence type="predicted"/>
<gene>
    <name evidence="1" type="ORF">J2S07_001517</name>
</gene>
<keyword evidence="2" id="KW-1185">Reference proteome</keyword>
<evidence type="ECO:0000313" key="2">
    <source>
        <dbReference type="Proteomes" id="UP001231362"/>
    </source>
</evidence>
<dbReference type="RefSeq" id="WP_307149783.1">
    <property type="nucleotide sequence ID" value="NZ_JAUSTU010000005.1"/>
</dbReference>
<sequence length="300" mass="35049">MAYIIENANVLKESGLKQLSLLIKDERIHSIRPSFKKFSYMRLNAESYVMTPSHIIYCPEIPVDTSFPNMKQFFIDTFIVRGCTMFLTNTTIEKEHLLKKSLQQIKRNLLNSPIDFTIGVRISPSLLTPNFIRKCKKEKIPAIFVEIDSKSRLDLIPWGWIREAMFPYNSPLIPIFLDERERQRKSAQMRWTSIMNMEKIPSIEHELKAKEPISRTNLSKMGIYPKRLGIHQGGEVSYNFYLKADDMMEIEESKLFQEYLERLVVAVHRGKVIKAGANVFFRPGFGEHVIVDKPSFFYME</sequence>
<evidence type="ECO:0000313" key="1">
    <source>
        <dbReference type="EMBL" id="MDQ0155213.1"/>
    </source>
</evidence>
<protein>
    <submittedName>
        <fullName evidence="1">Uncharacterized protein</fullName>
    </submittedName>
</protein>
<name>A0ABT9V2P6_9BACL</name>